<dbReference type="Gene3D" id="3.40.50.150">
    <property type="entry name" value="Vaccinia Virus protein VP39"/>
    <property type="match status" value="1"/>
</dbReference>
<dbReference type="InterPro" id="IPR029063">
    <property type="entry name" value="SAM-dependent_MTases_sf"/>
</dbReference>
<dbReference type="KEGG" id="hbl:XJ32_01020"/>
<dbReference type="PANTHER" id="PTHR30481:SF2">
    <property type="entry name" value="SITE-SPECIFIC DNA-METHYLTRANSFERASE (ADENINE-SPECIFIC)"/>
    <property type="match status" value="1"/>
</dbReference>
<organism evidence="8 9">
    <name type="scientific">Helicobacter bilis</name>
    <dbReference type="NCBI Taxonomy" id="37372"/>
    <lineage>
        <taxon>Bacteria</taxon>
        <taxon>Pseudomonadati</taxon>
        <taxon>Campylobacterota</taxon>
        <taxon>Epsilonproteobacteria</taxon>
        <taxon>Campylobacterales</taxon>
        <taxon>Helicobacteraceae</taxon>
        <taxon>Helicobacter</taxon>
    </lineage>
</organism>
<evidence type="ECO:0000313" key="8">
    <source>
        <dbReference type="EMBL" id="AQQ58911.1"/>
    </source>
</evidence>
<dbReference type="EC" id="2.1.1.72" evidence="2 7"/>
<dbReference type="PANTHER" id="PTHR30481">
    <property type="entry name" value="DNA ADENINE METHYLASE"/>
    <property type="match status" value="1"/>
</dbReference>
<keyword evidence="3 7" id="KW-0489">Methyltransferase</keyword>
<comment type="similarity">
    <text evidence="1 7">Belongs to the N(4)/N(6)-methyltransferase family.</text>
</comment>
<evidence type="ECO:0000256" key="7">
    <source>
        <dbReference type="RuleBase" id="RU361257"/>
    </source>
</evidence>
<dbReference type="InterPro" id="IPR012263">
    <property type="entry name" value="M_m6A_EcoRV"/>
</dbReference>
<accession>A0A1Q2LER0</accession>
<dbReference type="Pfam" id="PF02086">
    <property type="entry name" value="MethyltransfD12"/>
    <property type="match status" value="1"/>
</dbReference>
<keyword evidence="4 7" id="KW-0808">Transferase</keyword>
<dbReference type="Gene3D" id="1.10.1020.10">
    <property type="entry name" value="Adenine-specific Methyltransferase, Domain 2"/>
    <property type="match status" value="1"/>
</dbReference>
<dbReference type="GO" id="GO:0043565">
    <property type="term" value="F:sequence-specific DNA binding"/>
    <property type="evidence" value="ECO:0007669"/>
    <property type="project" value="TreeGrafter"/>
</dbReference>
<evidence type="ECO:0000256" key="2">
    <source>
        <dbReference type="ARBA" id="ARBA00011900"/>
    </source>
</evidence>
<evidence type="ECO:0000256" key="4">
    <source>
        <dbReference type="ARBA" id="ARBA00022679"/>
    </source>
</evidence>
<dbReference type="GO" id="GO:0009307">
    <property type="term" value="P:DNA restriction-modification system"/>
    <property type="evidence" value="ECO:0007669"/>
    <property type="project" value="InterPro"/>
</dbReference>
<gene>
    <name evidence="8" type="ORF">XJ32_01020</name>
</gene>
<dbReference type="GO" id="GO:0006298">
    <property type="term" value="P:mismatch repair"/>
    <property type="evidence" value="ECO:0007669"/>
    <property type="project" value="TreeGrafter"/>
</dbReference>
<dbReference type="PRINTS" id="PR00505">
    <property type="entry name" value="D12N6MTFRASE"/>
</dbReference>
<evidence type="ECO:0000313" key="9">
    <source>
        <dbReference type="Proteomes" id="UP000188298"/>
    </source>
</evidence>
<proteinExistence type="inferred from homology"/>
<dbReference type="AlphaFoldDB" id="A0A1Q2LER0"/>
<sequence>MKNYHKSPLRYPGGKSRAIKFLQDFFPKDFKEFREPFFGGGSVGIYLAQTRENISLFANDLNYDLYCFWQVLKVDSMRLIEKIEAIKESCKDGRELHTEILSRRKQDLSPLQRAVDFFILNRISFSGLLDCGGYSQKAYESRFTQSSIERLRAMPKILQNFHFSSDDYEVLLQKKGQGVFIFLDPPYFSAIKSKLYGKKGDLHTSFDHKRLCENLKNTAHKFLLTYDDSEFIRELYRDFYCKEFSVQYGMNNFKQDKAQKGRELLISNFSLSHLSLFSA</sequence>
<comment type="catalytic activity">
    <reaction evidence="6 7">
        <text>a 2'-deoxyadenosine in DNA + S-adenosyl-L-methionine = an N(6)-methyl-2'-deoxyadenosine in DNA + S-adenosyl-L-homocysteine + H(+)</text>
        <dbReference type="Rhea" id="RHEA:15197"/>
        <dbReference type="Rhea" id="RHEA-COMP:12418"/>
        <dbReference type="Rhea" id="RHEA-COMP:12419"/>
        <dbReference type="ChEBI" id="CHEBI:15378"/>
        <dbReference type="ChEBI" id="CHEBI:57856"/>
        <dbReference type="ChEBI" id="CHEBI:59789"/>
        <dbReference type="ChEBI" id="CHEBI:90615"/>
        <dbReference type="ChEBI" id="CHEBI:90616"/>
        <dbReference type="EC" id="2.1.1.72"/>
    </reaction>
</comment>
<dbReference type="GO" id="GO:0009007">
    <property type="term" value="F:site-specific DNA-methyltransferase (adenine-specific) activity"/>
    <property type="evidence" value="ECO:0007669"/>
    <property type="project" value="UniProtKB-UniRule"/>
</dbReference>
<dbReference type="EMBL" id="CP019645">
    <property type="protein sequence ID" value="AQQ58911.1"/>
    <property type="molecule type" value="Genomic_DNA"/>
</dbReference>
<dbReference type="SUPFAM" id="SSF53335">
    <property type="entry name" value="S-adenosyl-L-methionine-dependent methyltransferases"/>
    <property type="match status" value="1"/>
</dbReference>
<dbReference type="InterPro" id="IPR023095">
    <property type="entry name" value="Ade_MeTrfase_dom_2"/>
</dbReference>
<protein>
    <recommendedName>
        <fullName evidence="2 7">Site-specific DNA-methyltransferase (adenine-specific)</fullName>
        <ecNumber evidence="2 7">2.1.1.72</ecNumber>
    </recommendedName>
</protein>
<name>A0A1Q2LER0_9HELI</name>
<dbReference type="RefSeq" id="WP_077388048.1">
    <property type="nucleotide sequence ID" value="NZ_CP019645.1"/>
</dbReference>
<dbReference type="NCBIfam" id="TIGR00571">
    <property type="entry name" value="dam"/>
    <property type="match status" value="1"/>
</dbReference>
<evidence type="ECO:0000256" key="1">
    <source>
        <dbReference type="ARBA" id="ARBA00006594"/>
    </source>
</evidence>
<evidence type="ECO:0000256" key="6">
    <source>
        <dbReference type="ARBA" id="ARBA00047942"/>
    </source>
</evidence>
<dbReference type="GO" id="GO:1904047">
    <property type="term" value="F:S-adenosyl-L-methionine binding"/>
    <property type="evidence" value="ECO:0007669"/>
    <property type="project" value="TreeGrafter"/>
</dbReference>
<dbReference type="InterPro" id="IPR002052">
    <property type="entry name" value="DNA_methylase_N6_adenine_CS"/>
</dbReference>
<dbReference type="GO" id="GO:0032259">
    <property type="term" value="P:methylation"/>
    <property type="evidence" value="ECO:0007669"/>
    <property type="project" value="UniProtKB-KW"/>
</dbReference>
<dbReference type="REBASE" id="190782">
    <property type="entry name" value="M.HbiAAQJHORF1020P"/>
</dbReference>
<keyword evidence="5 7" id="KW-0949">S-adenosyl-L-methionine</keyword>
<dbReference type="PIRSF" id="PIRSF000398">
    <property type="entry name" value="M_m6A_EcoRV"/>
    <property type="match status" value="1"/>
</dbReference>
<dbReference type="Proteomes" id="UP000188298">
    <property type="component" value="Chromosome"/>
</dbReference>
<reference evidence="8 9" key="1">
    <citation type="submission" date="2017-02" db="EMBL/GenBank/DDBJ databases">
        <title>Whole genome sequencing of Helicobacter bilis strain AAQJH.</title>
        <authorList>
            <person name="Conlan S."/>
            <person name="Thomas P.J."/>
            <person name="Mullikin J."/>
            <person name="Palmore T.N."/>
            <person name="Frank K.M."/>
            <person name="Segre J.A."/>
        </authorList>
    </citation>
    <scope>NUCLEOTIDE SEQUENCE [LARGE SCALE GENOMIC DNA]</scope>
    <source>
        <strain evidence="8 9">AAQJH</strain>
    </source>
</reference>
<evidence type="ECO:0000256" key="5">
    <source>
        <dbReference type="ARBA" id="ARBA00022691"/>
    </source>
</evidence>
<evidence type="ECO:0000256" key="3">
    <source>
        <dbReference type="ARBA" id="ARBA00022603"/>
    </source>
</evidence>
<dbReference type="InterPro" id="IPR012327">
    <property type="entry name" value="MeTrfase_D12"/>
</dbReference>
<dbReference type="PROSITE" id="PS00092">
    <property type="entry name" value="N6_MTASE"/>
    <property type="match status" value="1"/>
</dbReference>